<keyword evidence="5" id="KW-0808">Transferase</keyword>
<name>A0A1H0J700_9ACTN</name>
<keyword evidence="3" id="KW-1133">Transmembrane helix</keyword>
<comment type="subcellular location">
    <subcellularLocation>
        <location evidence="1">Endomembrane system</location>
        <topology evidence="1">Multi-pass membrane protein</topology>
    </subcellularLocation>
</comment>
<dbReference type="Pfam" id="PF04191">
    <property type="entry name" value="PEMT"/>
    <property type="match status" value="1"/>
</dbReference>
<dbReference type="GO" id="GO:0032259">
    <property type="term" value="P:methylation"/>
    <property type="evidence" value="ECO:0007669"/>
    <property type="project" value="UniProtKB-KW"/>
</dbReference>
<sequence length="139" mass="15098">MLPGGRRPSRTSRGLARMIVALSLGLLAWAVTAFRRHETTVDPLAPERASRLVSDGPFQVTRNPMCVAMAGVLVAHAIARRSPAGLISAAGFVLLINKAQIEAEERAMAARFGPEWDQYVAATPRWLSLRSLPHRKSCA</sequence>
<reference evidence="5 6" key="1">
    <citation type="submission" date="2016-10" db="EMBL/GenBank/DDBJ databases">
        <authorList>
            <person name="de Groot N.N."/>
        </authorList>
    </citation>
    <scope>NUCLEOTIDE SEQUENCE [LARGE SCALE GENOMIC DNA]</scope>
    <source>
        <strain evidence="5 6">CGMCC 1.11147</strain>
    </source>
</reference>
<dbReference type="Proteomes" id="UP000199004">
    <property type="component" value="Unassembled WGS sequence"/>
</dbReference>
<evidence type="ECO:0000256" key="2">
    <source>
        <dbReference type="ARBA" id="ARBA00022692"/>
    </source>
</evidence>
<evidence type="ECO:0000256" key="1">
    <source>
        <dbReference type="ARBA" id="ARBA00004127"/>
    </source>
</evidence>
<dbReference type="InterPro" id="IPR007318">
    <property type="entry name" value="Phopholipid_MeTrfase"/>
</dbReference>
<protein>
    <submittedName>
        <fullName evidence="5">Phospholipid methyltransferase</fullName>
    </submittedName>
</protein>
<evidence type="ECO:0000256" key="3">
    <source>
        <dbReference type="ARBA" id="ARBA00022989"/>
    </source>
</evidence>
<accession>A0A1H0J700</accession>
<keyword evidence="2" id="KW-0812">Transmembrane</keyword>
<keyword evidence="4" id="KW-0472">Membrane</keyword>
<evidence type="ECO:0000313" key="5">
    <source>
        <dbReference type="EMBL" id="SDO39507.1"/>
    </source>
</evidence>
<evidence type="ECO:0000256" key="4">
    <source>
        <dbReference type="ARBA" id="ARBA00023136"/>
    </source>
</evidence>
<proteinExistence type="predicted"/>
<dbReference type="EMBL" id="FNIC01000008">
    <property type="protein sequence ID" value="SDO39507.1"/>
    <property type="molecule type" value="Genomic_DNA"/>
</dbReference>
<organism evidence="5 6">
    <name type="scientific">Nocardioides szechwanensis</name>
    <dbReference type="NCBI Taxonomy" id="1005944"/>
    <lineage>
        <taxon>Bacteria</taxon>
        <taxon>Bacillati</taxon>
        <taxon>Actinomycetota</taxon>
        <taxon>Actinomycetes</taxon>
        <taxon>Propionibacteriales</taxon>
        <taxon>Nocardioidaceae</taxon>
        <taxon>Nocardioides</taxon>
    </lineage>
</organism>
<keyword evidence="5" id="KW-0489">Methyltransferase</keyword>
<evidence type="ECO:0000313" key="6">
    <source>
        <dbReference type="Proteomes" id="UP000199004"/>
    </source>
</evidence>
<keyword evidence="6" id="KW-1185">Reference proteome</keyword>
<dbReference type="AlphaFoldDB" id="A0A1H0J700"/>
<gene>
    <name evidence="5" type="ORF">SAMN05192576_3931</name>
</gene>
<dbReference type="GO" id="GO:0008168">
    <property type="term" value="F:methyltransferase activity"/>
    <property type="evidence" value="ECO:0007669"/>
    <property type="project" value="UniProtKB-KW"/>
</dbReference>
<dbReference type="GO" id="GO:0012505">
    <property type="term" value="C:endomembrane system"/>
    <property type="evidence" value="ECO:0007669"/>
    <property type="project" value="UniProtKB-SubCell"/>
</dbReference>
<dbReference type="Gene3D" id="1.20.120.1630">
    <property type="match status" value="1"/>
</dbReference>
<dbReference type="STRING" id="1005944.SAMN05192576_3931"/>